<sequence>MRKLRQATSRGISAVSHAIQQQPDYCSEVSDEYVTALQNHVNKSKPKGFKLTPISEPGVVTYRFFPFSTAPAPYDVVWSNFPTVEDPKMPAPKPRPALVRQAFQDQDGNPWVKVVYGTSKDPYRGGPADFSIVTLSEMQVCGLKQATRFRLDRELELPWSREFFECLADKPTPIIGHMPAYEVRKLQIQIAHLQNLIARLQEATASDEGDEQ</sequence>
<evidence type="ECO:0000313" key="1">
    <source>
        <dbReference type="EMBL" id="NJB90545.1"/>
    </source>
</evidence>
<dbReference type="Proteomes" id="UP000535078">
    <property type="component" value="Unassembled WGS sequence"/>
</dbReference>
<dbReference type="EMBL" id="JAATIT010000003">
    <property type="protein sequence ID" value="NJB90545.1"/>
    <property type="molecule type" value="Genomic_DNA"/>
</dbReference>
<evidence type="ECO:0000313" key="2">
    <source>
        <dbReference type="Proteomes" id="UP000535078"/>
    </source>
</evidence>
<dbReference type="AlphaFoldDB" id="A0A7X6B981"/>
<protein>
    <submittedName>
        <fullName evidence="1">Uncharacterized protein</fullName>
    </submittedName>
</protein>
<dbReference type="RefSeq" id="WP_167921976.1">
    <property type="nucleotide sequence ID" value="NZ_JAATIT010000003.1"/>
</dbReference>
<organism evidence="1 2">
    <name type="scientific">Sphingopyxis italica</name>
    <dbReference type="NCBI Taxonomy" id="1129133"/>
    <lineage>
        <taxon>Bacteria</taxon>
        <taxon>Pseudomonadati</taxon>
        <taxon>Pseudomonadota</taxon>
        <taxon>Alphaproteobacteria</taxon>
        <taxon>Sphingomonadales</taxon>
        <taxon>Sphingomonadaceae</taxon>
        <taxon>Sphingopyxis</taxon>
    </lineage>
</organism>
<comment type="caution">
    <text evidence="1">The sequence shown here is derived from an EMBL/GenBank/DDBJ whole genome shotgun (WGS) entry which is preliminary data.</text>
</comment>
<reference evidence="1 2" key="1">
    <citation type="submission" date="2020-03" db="EMBL/GenBank/DDBJ databases">
        <title>Genomic Encyclopedia of Type Strains, Phase IV (KMG-IV): sequencing the most valuable type-strain genomes for metagenomic binning, comparative biology and taxonomic classification.</title>
        <authorList>
            <person name="Goeker M."/>
        </authorList>
    </citation>
    <scope>NUCLEOTIDE SEQUENCE [LARGE SCALE GENOMIC DNA]</scope>
    <source>
        <strain evidence="1 2">DSM 25229</strain>
    </source>
</reference>
<proteinExistence type="predicted"/>
<gene>
    <name evidence="1" type="ORF">GGR90_002739</name>
</gene>
<name>A0A7X6B981_9SPHN</name>
<keyword evidence="2" id="KW-1185">Reference proteome</keyword>
<accession>A0A7X6B981</accession>